<keyword evidence="2" id="KW-1185">Reference proteome</keyword>
<sequence>MVKERCYPLPLRPCSPLGSQLSNGPLVGFHDKLDVPLDPKKDLARLIVECKYEEAFAAVLQRSDVSIVPWLCYPCSVVLGLTYPFCSMIYGSIGAIRFNQLAKTKMQTRIC</sequence>
<accession>A0A8S0VKX6</accession>
<dbReference type="Proteomes" id="UP000594638">
    <property type="component" value="Unassembled WGS sequence"/>
</dbReference>
<gene>
    <name evidence="1" type="ORF">OLEA9_A020594</name>
</gene>
<dbReference type="Gramene" id="OE9A020594T1">
    <property type="protein sequence ID" value="OE9A020594C1"/>
    <property type="gene ID" value="OE9A020594"/>
</dbReference>
<reference evidence="1 2" key="1">
    <citation type="submission" date="2019-12" db="EMBL/GenBank/DDBJ databases">
        <authorList>
            <person name="Alioto T."/>
            <person name="Alioto T."/>
            <person name="Gomez Garrido J."/>
        </authorList>
    </citation>
    <scope>NUCLEOTIDE SEQUENCE [LARGE SCALE GENOMIC DNA]</scope>
</reference>
<name>A0A8S0VKX6_OLEEU</name>
<organism evidence="1 2">
    <name type="scientific">Olea europaea subsp. europaea</name>
    <dbReference type="NCBI Taxonomy" id="158383"/>
    <lineage>
        <taxon>Eukaryota</taxon>
        <taxon>Viridiplantae</taxon>
        <taxon>Streptophyta</taxon>
        <taxon>Embryophyta</taxon>
        <taxon>Tracheophyta</taxon>
        <taxon>Spermatophyta</taxon>
        <taxon>Magnoliopsida</taxon>
        <taxon>eudicotyledons</taxon>
        <taxon>Gunneridae</taxon>
        <taxon>Pentapetalae</taxon>
        <taxon>asterids</taxon>
        <taxon>lamiids</taxon>
        <taxon>Lamiales</taxon>
        <taxon>Oleaceae</taxon>
        <taxon>Oleeae</taxon>
        <taxon>Olea</taxon>
    </lineage>
</organism>
<dbReference type="OrthoDB" id="21128at2759"/>
<protein>
    <submittedName>
        <fullName evidence="1">Uncharacterized protein</fullName>
    </submittedName>
</protein>
<dbReference type="EMBL" id="CACTIH010009426">
    <property type="protein sequence ID" value="CAA3031191.1"/>
    <property type="molecule type" value="Genomic_DNA"/>
</dbReference>
<evidence type="ECO:0000313" key="2">
    <source>
        <dbReference type="Proteomes" id="UP000594638"/>
    </source>
</evidence>
<proteinExistence type="predicted"/>
<dbReference type="AlphaFoldDB" id="A0A8S0VKX6"/>
<evidence type="ECO:0000313" key="1">
    <source>
        <dbReference type="EMBL" id="CAA3031191.1"/>
    </source>
</evidence>
<comment type="caution">
    <text evidence="1">The sequence shown here is derived from an EMBL/GenBank/DDBJ whole genome shotgun (WGS) entry which is preliminary data.</text>
</comment>